<dbReference type="InterPro" id="IPR016024">
    <property type="entry name" value="ARM-type_fold"/>
</dbReference>
<feature type="region of interest" description="Disordered" evidence="1">
    <location>
        <begin position="330"/>
        <end position="353"/>
    </location>
</feature>
<dbReference type="GO" id="GO:0005524">
    <property type="term" value="F:ATP binding"/>
    <property type="evidence" value="ECO:0007669"/>
    <property type="project" value="InterPro"/>
</dbReference>
<dbReference type="InterPro" id="IPR011009">
    <property type="entry name" value="Kinase-like_dom_sf"/>
</dbReference>
<dbReference type="PANTHER" id="PTHR46562:SF1">
    <property type="entry name" value="SERINE_THREONINE-PROTEIN KINASE ULK4"/>
    <property type="match status" value="1"/>
</dbReference>
<feature type="compositionally biased region" description="Low complexity" evidence="1">
    <location>
        <begin position="383"/>
        <end position="392"/>
    </location>
</feature>
<evidence type="ECO:0000259" key="2">
    <source>
        <dbReference type="PROSITE" id="PS50011"/>
    </source>
</evidence>
<gene>
    <name evidence="3" type="ORF">WJX73_005406</name>
</gene>
<dbReference type="InterPro" id="IPR000719">
    <property type="entry name" value="Prot_kinase_dom"/>
</dbReference>
<name>A0AAW1PZU7_9CHLO</name>
<dbReference type="SUPFAM" id="SSF48371">
    <property type="entry name" value="ARM repeat"/>
    <property type="match status" value="1"/>
</dbReference>
<dbReference type="EMBL" id="JALJOQ010000002">
    <property type="protein sequence ID" value="KAK9813931.1"/>
    <property type="molecule type" value="Genomic_DNA"/>
</dbReference>
<dbReference type="InterPro" id="IPR044591">
    <property type="entry name" value="RUK"/>
</dbReference>
<dbReference type="Pfam" id="PF00069">
    <property type="entry name" value="Pkinase"/>
    <property type="match status" value="1"/>
</dbReference>
<dbReference type="InterPro" id="IPR011989">
    <property type="entry name" value="ARM-like"/>
</dbReference>
<reference evidence="3 4" key="1">
    <citation type="journal article" date="2024" name="Nat. Commun.">
        <title>Phylogenomics reveals the evolutionary origins of lichenization in chlorophyte algae.</title>
        <authorList>
            <person name="Puginier C."/>
            <person name="Libourel C."/>
            <person name="Otte J."/>
            <person name="Skaloud P."/>
            <person name="Haon M."/>
            <person name="Grisel S."/>
            <person name="Petersen M."/>
            <person name="Berrin J.G."/>
            <person name="Delaux P.M."/>
            <person name="Dal Grande F."/>
            <person name="Keller J."/>
        </authorList>
    </citation>
    <scope>NUCLEOTIDE SEQUENCE [LARGE SCALE GENOMIC DNA]</scope>
    <source>
        <strain evidence="3 4">SAG 2036</strain>
    </source>
</reference>
<evidence type="ECO:0000313" key="4">
    <source>
        <dbReference type="Proteomes" id="UP001465755"/>
    </source>
</evidence>
<dbReference type="GO" id="GO:0000914">
    <property type="term" value="P:phragmoplast assembly"/>
    <property type="evidence" value="ECO:0007669"/>
    <property type="project" value="InterPro"/>
</dbReference>
<dbReference type="PANTHER" id="PTHR46562">
    <property type="entry name" value="SERINE/THREONINE-KINASE ULK4-LIKE PROTEIN-RELATED"/>
    <property type="match status" value="1"/>
</dbReference>
<dbReference type="AlphaFoldDB" id="A0AAW1PZU7"/>
<dbReference type="PROSITE" id="PS50011">
    <property type="entry name" value="PROTEIN_KINASE_DOM"/>
    <property type="match status" value="1"/>
</dbReference>
<organism evidence="3 4">
    <name type="scientific">Symbiochloris irregularis</name>
    <dbReference type="NCBI Taxonomy" id="706552"/>
    <lineage>
        <taxon>Eukaryota</taxon>
        <taxon>Viridiplantae</taxon>
        <taxon>Chlorophyta</taxon>
        <taxon>core chlorophytes</taxon>
        <taxon>Trebouxiophyceae</taxon>
        <taxon>Trebouxiales</taxon>
        <taxon>Trebouxiaceae</taxon>
        <taxon>Symbiochloris</taxon>
    </lineage>
</organism>
<evidence type="ECO:0000313" key="3">
    <source>
        <dbReference type="EMBL" id="KAK9813931.1"/>
    </source>
</evidence>
<sequence>MEDYDLAETLAESTHTKVFRGRQKRTTDYYAIKRVSLLRKDRTMNEGQAMHQLDHERVLKFKAWFVTKNNIWLVLEYCVGGALLTILKEDLKLPEAFIRTYGADLAEALQYLHSQGVMHANLKPSNVLLDGIGRVKLAGLGLCVRLADAHTGSLRRRGAASPCYMAPELFSEDAPFSSASDIWALGCMLYECAAGHPPFLSASFQDLVNDILHTEPDPLQGASAEMQNLPDFEAYCAAHYPPPEPSLPPAEEQESIEDVRASVANMSLAACGNLLKDVSAMEPVAGQAAAVVQGSIHLHHADAELDFEPSEEAEGQAGDHMSQVEPSAYDNARASDGAPQSAADDPAEPMDEGREHAIQEETALMRASVAAARLRHSPEDASAESSHAHAGATAAAVPAAGILAEGDAGSLEELLWRAEANAQPRPLIGNRRIEAVPEPSWDPHLLGFPALTAEALLDPPPQRTETHLTDIFRALSLPLNLKEKVNVCNYLETLCAEQTSPGLVDALAECAKDKGVAVRRRAMASLGELLFYIASQQGGSQWHVSSSALGLLTKALRPGEDPTYQQYAVHAMHNIASCSHEWVGRLATNETARALMQMTEESAHTPAALREIAAATLAYFLHVVPALSQYVLGTGGWDFFVAGLADGSVKVQTSTATQLGLVLMQAPMQAMLHAAPQEAQRSVVLGVLSLLSCPSEAGVVKGIALLALMASASSAWLLMACEGNLASLIEGLQGAQTGHQHHQAKACPGSEVQDALKLLMATICQRMTVLGPQVRDATAQMLQAGCPDTHAEAEQQKDLLNMLGAATTLMPSALMRAHMPMVPLLHHLCETAELCSCRNAGRSHAQAANFKEQVLLVLEAVCKECTAVMDLWEPVLQAVVPLLCRLAGSDKEEGVVRFVSLEYLCGVFTALLSAAPTDGSSAATAHMQQGVRAALEGAVLEVGVQVLLCDPPLPMHGLKLLASILQLQPSSVHILSRMKAAQLCFHFLAFEIEENNLQTLQVCTALLRSGAVPVSLLISLDIGAKVAAIVQSVVQSNTASFWEPVAELALALLTHAPDSTIIDHLSLHMRSLLDLILLTNGQHTASRCAAECIRSLVSQTNGTEASGDVNCGNLQRSLQKAAWKLLHAPVANTLGTALHMEGAQEATLQPLMQSILAAASLCSCAPGSQASLQAALEAVASDASLSESTCDMGRQAASALHAKM</sequence>
<dbReference type="SUPFAM" id="SSF56112">
    <property type="entry name" value="Protein kinase-like (PK-like)"/>
    <property type="match status" value="1"/>
</dbReference>
<dbReference type="GO" id="GO:0004672">
    <property type="term" value="F:protein kinase activity"/>
    <property type="evidence" value="ECO:0007669"/>
    <property type="project" value="InterPro"/>
</dbReference>
<accession>A0AAW1PZU7</accession>
<protein>
    <recommendedName>
        <fullName evidence="2">Protein kinase domain-containing protein</fullName>
    </recommendedName>
</protein>
<keyword evidence="4" id="KW-1185">Reference proteome</keyword>
<proteinExistence type="predicted"/>
<evidence type="ECO:0000256" key="1">
    <source>
        <dbReference type="SAM" id="MobiDB-lite"/>
    </source>
</evidence>
<dbReference type="Gene3D" id="1.10.510.10">
    <property type="entry name" value="Transferase(Phosphotransferase) domain 1"/>
    <property type="match status" value="1"/>
</dbReference>
<dbReference type="InterPro" id="IPR056981">
    <property type="entry name" value="HEAT_ULK4_RUNKEL"/>
</dbReference>
<dbReference type="GO" id="GO:0008017">
    <property type="term" value="F:microtubule binding"/>
    <property type="evidence" value="ECO:0007669"/>
    <property type="project" value="InterPro"/>
</dbReference>
<feature type="region of interest" description="Disordered" evidence="1">
    <location>
        <begin position="370"/>
        <end position="392"/>
    </location>
</feature>
<comment type="caution">
    <text evidence="3">The sequence shown here is derived from an EMBL/GenBank/DDBJ whole genome shotgun (WGS) entry which is preliminary data.</text>
</comment>
<dbReference type="Gene3D" id="1.25.10.10">
    <property type="entry name" value="Leucine-rich Repeat Variant"/>
    <property type="match status" value="1"/>
</dbReference>
<dbReference type="Pfam" id="PF23606">
    <property type="entry name" value="HEAT_ULK4"/>
    <property type="match status" value="1"/>
</dbReference>
<feature type="domain" description="Protein kinase" evidence="2">
    <location>
        <begin position="4"/>
        <end position="256"/>
    </location>
</feature>
<dbReference type="Proteomes" id="UP001465755">
    <property type="component" value="Unassembled WGS sequence"/>
</dbReference>